<dbReference type="PANTHER" id="PTHR30222">
    <property type="entry name" value="SPERMIDINE/PUTRESCINE-BINDING PERIPLASMIC PROTEIN"/>
    <property type="match status" value="1"/>
</dbReference>
<dbReference type="CDD" id="cd13590">
    <property type="entry name" value="PBP2_PotD_PotF_like"/>
    <property type="match status" value="1"/>
</dbReference>
<proteinExistence type="predicted"/>
<dbReference type="GO" id="GO:0015846">
    <property type="term" value="P:polyamine transport"/>
    <property type="evidence" value="ECO:0007669"/>
    <property type="project" value="InterPro"/>
</dbReference>
<evidence type="ECO:0000256" key="1">
    <source>
        <dbReference type="ARBA" id="ARBA00004418"/>
    </source>
</evidence>
<keyword evidence="9" id="KW-1185">Reference proteome</keyword>
<evidence type="ECO:0000256" key="4">
    <source>
        <dbReference type="ARBA" id="ARBA00022764"/>
    </source>
</evidence>
<dbReference type="Pfam" id="PF13416">
    <property type="entry name" value="SBP_bac_8"/>
    <property type="match status" value="1"/>
</dbReference>
<sequence>MLKGRTRFIALLLAVLLTLAACGGQPTGSPGNEYGSGGATTEPTTAPPAQPSTGDELQVDRSRLSSELRFFNWTDYVDPSILEDFEKEYGVKVIVDLFDANEDMLAKVRAGRSGYDIVTPSDYAVEIMWRDGLIAKLDKSLLPNLKNIDPDLLNKYFDPGNVYSVPYMYGITGIAYNRQSFPNGVESWAVLFDTAEIARYRGQFSMLDDERETPGAALKFLGYSLNETSPEALKKAQDLLIAQKPFLAGYNSSDVNRKLASGEYVIAHAWSGSALQARNGLGDEFSGNPDIAFVIPKEGGMIWMDNMVILADSPNAYTAHVFMNFLMRPDIAARNAEYIGYLSPNVEAIKLLPQEIIDLYNEGFAPNDEVLKRLEWAIRNDQTAAFTDLWTAVKGE</sequence>
<protein>
    <submittedName>
        <fullName evidence="8">Extracellular solute-binding protein family 1</fullName>
    </submittedName>
</protein>
<feature type="binding site" evidence="5">
    <location>
        <begin position="209"/>
        <end position="212"/>
    </location>
    <ligand>
        <name>spermidine</name>
        <dbReference type="ChEBI" id="CHEBI:57834"/>
    </ligand>
</feature>
<evidence type="ECO:0000256" key="5">
    <source>
        <dbReference type="PIRSR" id="PIRSR019574-1"/>
    </source>
</evidence>
<dbReference type="OrthoDB" id="9769319at2"/>
<feature type="chain" id="PRO_5002711579" evidence="7">
    <location>
        <begin position="21"/>
        <end position="396"/>
    </location>
</feature>
<dbReference type="SUPFAM" id="SSF53850">
    <property type="entry name" value="Periplasmic binding protein-like II"/>
    <property type="match status" value="1"/>
</dbReference>
<organism evidence="8 9">
    <name type="scientific">Roseiflexus castenholzii (strain DSM 13941 / HLO8)</name>
    <dbReference type="NCBI Taxonomy" id="383372"/>
    <lineage>
        <taxon>Bacteria</taxon>
        <taxon>Bacillati</taxon>
        <taxon>Chloroflexota</taxon>
        <taxon>Chloroflexia</taxon>
        <taxon>Chloroflexales</taxon>
        <taxon>Roseiflexineae</taxon>
        <taxon>Roseiflexaceae</taxon>
        <taxon>Roseiflexus</taxon>
    </lineage>
</organism>
<comment type="subcellular location">
    <subcellularLocation>
        <location evidence="1">Periplasm</location>
    </subcellularLocation>
</comment>
<dbReference type="eggNOG" id="COG0687">
    <property type="taxonomic scope" value="Bacteria"/>
</dbReference>
<dbReference type="PANTHER" id="PTHR30222:SF17">
    <property type="entry name" value="SPERMIDINE_PUTRESCINE-BINDING PERIPLASMIC PROTEIN"/>
    <property type="match status" value="1"/>
</dbReference>
<dbReference type="EMBL" id="CP000804">
    <property type="protein sequence ID" value="ABU58908.1"/>
    <property type="molecule type" value="Genomic_DNA"/>
</dbReference>
<dbReference type="PRINTS" id="PR00909">
    <property type="entry name" value="SPERMDNBNDNG"/>
</dbReference>
<dbReference type="InterPro" id="IPR006059">
    <property type="entry name" value="SBP"/>
</dbReference>
<evidence type="ECO:0000256" key="3">
    <source>
        <dbReference type="ARBA" id="ARBA00022729"/>
    </source>
</evidence>
<feature type="signal peptide" evidence="7">
    <location>
        <begin position="1"/>
        <end position="20"/>
    </location>
</feature>
<dbReference type="HOGENOM" id="CLU_026974_1_3_0"/>
<dbReference type="GO" id="GO:0042597">
    <property type="term" value="C:periplasmic space"/>
    <property type="evidence" value="ECO:0007669"/>
    <property type="project" value="UniProtKB-SubCell"/>
</dbReference>
<feature type="region of interest" description="Disordered" evidence="6">
    <location>
        <begin position="28"/>
        <end position="56"/>
    </location>
</feature>
<dbReference type="GO" id="GO:0019808">
    <property type="term" value="F:polyamine binding"/>
    <property type="evidence" value="ECO:0007669"/>
    <property type="project" value="InterPro"/>
</dbReference>
<reference evidence="8 9" key="1">
    <citation type="submission" date="2007-08" db="EMBL/GenBank/DDBJ databases">
        <title>Complete sequence of Roseiflexus castenholzii DSM 13941.</title>
        <authorList>
            <consortium name="US DOE Joint Genome Institute"/>
            <person name="Copeland A."/>
            <person name="Lucas S."/>
            <person name="Lapidus A."/>
            <person name="Barry K."/>
            <person name="Glavina del Rio T."/>
            <person name="Dalin E."/>
            <person name="Tice H."/>
            <person name="Pitluck S."/>
            <person name="Thompson L.S."/>
            <person name="Brettin T."/>
            <person name="Bruce D."/>
            <person name="Detter J.C."/>
            <person name="Han C."/>
            <person name="Tapia R."/>
            <person name="Schmutz J."/>
            <person name="Larimer F."/>
            <person name="Land M."/>
            <person name="Hauser L."/>
            <person name="Kyrpides N."/>
            <person name="Mikhailova N."/>
            <person name="Bryant D.A."/>
            <person name="Hanada S."/>
            <person name="Tsukatani Y."/>
            <person name="Richardson P."/>
        </authorList>
    </citation>
    <scope>NUCLEOTIDE SEQUENCE [LARGE SCALE GENOMIC DNA]</scope>
    <source>
        <strain evidence="9">DSM 13941 / HLO8</strain>
    </source>
</reference>
<keyword evidence="2" id="KW-0813">Transport</keyword>
<dbReference type="KEGG" id="rca:Rcas_2837"/>
<dbReference type="STRING" id="383372.Rcas_2837"/>
<evidence type="ECO:0000313" key="9">
    <source>
        <dbReference type="Proteomes" id="UP000000263"/>
    </source>
</evidence>
<feature type="binding site" evidence="5">
    <location>
        <position position="123"/>
    </location>
    <ligand>
        <name>spermidine</name>
        <dbReference type="ChEBI" id="CHEBI:57834"/>
    </ligand>
</feature>
<keyword evidence="3 7" id="KW-0732">Signal</keyword>
<dbReference type="Proteomes" id="UP000000263">
    <property type="component" value="Chromosome"/>
</dbReference>
<evidence type="ECO:0000313" key="8">
    <source>
        <dbReference type="EMBL" id="ABU58908.1"/>
    </source>
</evidence>
<keyword evidence="4" id="KW-0574">Periplasm</keyword>
<dbReference type="RefSeq" id="WP_012121332.1">
    <property type="nucleotide sequence ID" value="NC_009767.1"/>
</dbReference>
<evidence type="ECO:0000256" key="7">
    <source>
        <dbReference type="SAM" id="SignalP"/>
    </source>
</evidence>
<dbReference type="PIRSF" id="PIRSF019574">
    <property type="entry name" value="Periplasmic_polyamine_BP"/>
    <property type="match status" value="1"/>
</dbReference>
<gene>
    <name evidence="8" type="ordered locus">Rcas_2837</name>
</gene>
<name>A7NMX9_ROSCS</name>
<dbReference type="AlphaFoldDB" id="A7NMX9"/>
<evidence type="ECO:0000256" key="6">
    <source>
        <dbReference type="SAM" id="MobiDB-lite"/>
    </source>
</evidence>
<dbReference type="InterPro" id="IPR001188">
    <property type="entry name" value="Sperm_putr-bd"/>
</dbReference>
<dbReference type="Gene3D" id="3.40.190.10">
    <property type="entry name" value="Periplasmic binding protein-like II"/>
    <property type="match status" value="2"/>
</dbReference>
<accession>A7NMX9</accession>
<dbReference type="PROSITE" id="PS51257">
    <property type="entry name" value="PROKAR_LIPOPROTEIN"/>
    <property type="match status" value="1"/>
</dbReference>
<evidence type="ECO:0000256" key="2">
    <source>
        <dbReference type="ARBA" id="ARBA00022448"/>
    </source>
</evidence>